<sequence length="72" mass="8437">MHKHVLNQACILSFMQTPHKRETPDTQVYSPQASARMGPTPYLWISRLGYITRDVPQRETCNVHVFWEPVKL</sequence>
<evidence type="ECO:0000313" key="2">
    <source>
        <dbReference type="Proteomes" id="UP000474640"/>
    </source>
</evidence>
<accession>A0A7C8RDB1</accession>
<dbReference type="AlphaFoldDB" id="A0A7C8RDB1"/>
<name>A0A7C8RDB1_ORBOL</name>
<organism evidence="1 2">
    <name type="scientific">Orbilia oligospora</name>
    <name type="common">Nematode-trapping fungus</name>
    <name type="synonym">Arthrobotrys oligospora</name>
    <dbReference type="NCBI Taxonomy" id="2813651"/>
    <lineage>
        <taxon>Eukaryota</taxon>
        <taxon>Fungi</taxon>
        <taxon>Dikarya</taxon>
        <taxon>Ascomycota</taxon>
        <taxon>Pezizomycotina</taxon>
        <taxon>Orbiliomycetes</taxon>
        <taxon>Orbiliales</taxon>
        <taxon>Orbiliaceae</taxon>
        <taxon>Orbilia</taxon>
    </lineage>
</organism>
<dbReference type="EMBL" id="JAABOJ010000024">
    <property type="protein sequence ID" value="KAF3278579.1"/>
    <property type="molecule type" value="Genomic_DNA"/>
</dbReference>
<proteinExistence type="predicted"/>
<dbReference type="OrthoDB" id="10268645at2759"/>
<comment type="caution">
    <text evidence="1">The sequence shown here is derived from an EMBL/GenBank/DDBJ whole genome shotgun (WGS) entry which is preliminary data.</text>
</comment>
<protein>
    <submittedName>
        <fullName evidence="1">Uncharacterized protein</fullName>
    </submittedName>
</protein>
<reference evidence="1 2" key="1">
    <citation type="submission" date="2020-01" db="EMBL/GenBank/DDBJ databases">
        <authorList>
            <person name="Palmer J.M."/>
        </authorList>
    </citation>
    <scope>NUCLEOTIDE SEQUENCE [LARGE SCALE GENOMIC DNA]</scope>
    <source>
        <strain evidence="1 2">TWF970</strain>
    </source>
</reference>
<gene>
    <name evidence="1" type="ORF">TWF970_004581</name>
</gene>
<evidence type="ECO:0000313" key="1">
    <source>
        <dbReference type="EMBL" id="KAF3278579.1"/>
    </source>
</evidence>
<dbReference type="Proteomes" id="UP000474640">
    <property type="component" value="Unassembled WGS sequence"/>
</dbReference>